<organism evidence="1">
    <name type="scientific">marine sediment metagenome</name>
    <dbReference type="NCBI Taxonomy" id="412755"/>
    <lineage>
        <taxon>unclassified sequences</taxon>
        <taxon>metagenomes</taxon>
        <taxon>ecological metagenomes</taxon>
    </lineage>
</organism>
<dbReference type="EMBL" id="BARW01006786">
    <property type="protein sequence ID" value="GAI80711.1"/>
    <property type="molecule type" value="Genomic_DNA"/>
</dbReference>
<dbReference type="AlphaFoldDB" id="X1SNI2"/>
<proteinExistence type="predicted"/>
<evidence type="ECO:0000313" key="1">
    <source>
        <dbReference type="EMBL" id="GAI80711.1"/>
    </source>
</evidence>
<reference evidence="1" key="1">
    <citation type="journal article" date="2014" name="Front. Microbiol.">
        <title>High frequency of phylogenetically diverse reductive dehalogenase-homologous genes in deep subseafloor sedimentary metagenomes.</title>
        <authorList>
            <person name="Kawai M."/>
            <person name="Futagami T."/>
            <person name="Toyoda A."/>
            <person name="Takaki Y."/>
            <person name="Nishi S."/>
            <person name="Hori S."/>
            <person name="Arai W."/>
            <person name="Tsubouchi T."/>
            <person name="Morono Y."/>
            <person name="Uchiyama I."/>
            <person name="Ito T."/>
            <person name="Fujiyama A."/>
            <person name="Inagaki F."/>
            <person name="Takami H."/>
        </authorList>
    </citation>
    <scope>NUCLEOTIDE SEQUENCE</scope>
    <source>
        <strain evidence="1">Expedition CK06-06</strain>
    </source>
</reference>
<gene>
    <name evidence="1" type="ORF">S12H4_14245</name>
</gene>
<protein>
    <submittedName>
        <fullName evidence="1">Uncharacterized protein</fullName>
    </submittedName>
</protein>
<comment type="caution">
    <text evidence="1">The sequence shown here is derived from an EMBL/GenBank/DDBJ whole genome shotgun (WGS) entry which is preliminary data.</text>
</comment>
<accession>X1SNI2</accession>
<name>X1SNI2_9ZZZZ</name>
<sequence length="71" mass="8320">MILKNLYNKRKSFNPLAIKPIEGLYSRVKPFVKEANDQTHSWFYTAGKKELDDINIQEIIHLIESIDKTIT</sequence>